<dbReference type="Proteomes" id="UP000249402">
    <property type="component" value="Unassembled WGS sequence"/>
</dbReference>
<evidence type="ECO:0000256" key="2">
    <source>
        <dbReference type="ARBA" id="ARBA00022692"/>
    </source>
</evidence>
<dbReference type="InterPro" id="IPR050360">
    <property type="entry name" value="MFS_Sugar_Transporters"/>
</dbReference>
<evidence type="ECO:0000256" key="4">
    <source>
        <dbReference type="ARBA" id="ARBA00023136"/>
    </source>
</evidence>
<proteinExistence type="predicted"/>
<evidence type="ECO:0000256" key="1">
    <source>
        <dbReference type="ARBA" id="ARBA00004141"/>
    </source>
</evidence>
<comment type="subcellular location">
    <subcellularLocation>
        <location evidence="1">Membrane</location>
        <topology evidence="1">Multi-pass membrane protein</topology>
    </subcellularLocation>
</comment>
<feature type="transmembrane region" description="Helical" evidence="6">
    <location>
        <begin position="271"/>
        <end position="290"/>
    </location>
</feature>
<accession>A0A395GVP1</accession>
<dbReference type="EMBL" id="KZ824451">
    <property type="protein sequence ID" value="RAK98757.1"/>
    <property type="molecule type" value="Genomic_DNA"/>
</dbReference>
<keyword evidence="8" id="KW-1185">Reference proteome</keyword>
<sequence>MLNIQGETLRFTQVFLVVAPAFICFGYNQSGLGGLVEFPSWVHQFPQIDTINTTGAQQTHRTTIQGTVVASLMIGAFIGSLTSCVGLIGQILECTSYSLPQMVVGRLVLGAGTGTLSAAVPVWQSECSKPEKRGRNVVLIGAFIALGYTLAQWVNFGLYHMEDESATWRTSLAIPSLLFLLIMASIYSTMETSIEEATCIITFFIIDRIGRRASFMISGAGMSACMVALAVSNSDAFSHNHTASIISALFIFLFTTPSCQMFIVAMITPTALNSIGSYYYIVYAVIAGLIPPDHLSSYKHEPPEEKRQEKERRGESRRNERMRRAR</sequence>
<evidence type="ECO:0000256" key="3">
    <source>
        <dbReference type="ARBA" id="ARBA00022989"/>
    </source>
</evidence>
<feature type="transmembrane region" description="Helical" evidence="6">
    <location>
        <begin position="68"/>
        <end position="92"/>
    </location>
</feature>
<dbReference type="PANTHER" id="PTHR48022">
    <property type="entry name" value="PLASTIDIC GLUCOSE TRANSPORTER 4"/>
    <property type="match status" value="1"/>
</dbReference>
<dbReference type="SUPFAM" id="SSF103473">
    <property type="entry name" value="MFS general substrate transporter"/>
    <property type="match status" value="1"/>
</dbReference>
<dbReference type="RefSeq" id="XP_025573085.1">
    <property type="nucleotide sequence ID" value="XM_025723940.1"/>
</dbReference>
<evidence type="ECO:0000313" key="7">
    <source>
        <dbReference type="EMBL" id="RAK98757.1"/>
    </source>
</evidence>
<reference evidence="7 8" key="1">
    <citation type="submission" date="2018-02" db="EMBL/GenBank/DDBJ databases">
        <title>The genomes of Aspergillus section Nigri reveals drivers in fungal speciation.</title>
        <authorList>
            <consortium name="DOE Joint Genome Institute"/>
            <person name="Vesth T.C."/>
            <person name="Nybo J."/>
            <person name="Theobald S."/>
            <person name="Brandl J."/>
            <person name="Frisvad J.C."/>
            <person name="Nielsen K.F."/>
            <person name="Lyhne E.K."/>
            <person name="Kogle M.E."/>
            <person name="Kuo A."/>
            <person name="Riley R."/>
            <person name="Clum A."/>
            <person name="Nolan M."/>
            <person name="Lipzen A."/>
            <person name="Salamov A."/>
            <person name="Henrissat B."/>
            <person name="Wiebenga A."/>
            <person name="De vries R.P."/>
            <person name="Grigoriev I.V."/>
            <person name="Mortensen U.H."/>
            <person name="Andersen M.R."/>
            <person name="Baker S.E."/>
        </authorList>
    </citation>
    <scope>NUCLEOTIDE SEQUENCE [LARGE SCALE GENOMIC DNA]</scope>
    <source>
        <strain evidence="7 8">CBS 121593</strain>
    </source>
</reference>
<dbReference type="GO" id="GO:0016020">
    <property type="term" value="C:membrane"/>
    <property type="evidence" value="ECO:0007669"/>
    <property type="project" value="UniProtKB-SubCell"/>
</dbReference>
<dbReference type="GeneID" id="37228805"/>
<keyword evidence="2 6" id="KW-0812">Transmembrane</keyword>
<evidence type="ECO:0000256" key="6">
    <source>
        <dbReference type="SAM" id="Phobius"/>
    </source>
</evidence>
<feature type="transmembrane region" description="Helical" evidence="6">
    <location>
        <begin position="104"/>
        <end position="124"/>
    </location>
</feature>
<keyword evidence="4 6" id="KW-0472">Membrane</keyword>
<feature type="transmembrane region" description="Helical" evidence="6">
    <location>
        <begin position="166"/>
        <end position="187"/>
    </location>
</feature>
<feature type="region of interest" description="Disordered" evidence="5">
    <location>
        <begin position="297"/>
        <end position="326"/>
    </location>
</feature>
<evidence type="ECO:0000313" key="8">
    <source>
        <dbReference type="Proteomes" id="UP000249402"/>
    </source>
</evidence>
<dbReference type="PANTHER" id="PTHR48022:SF45">
    <property type="entry name" value="MAJOR FACILITATOR SUPERFAMILY (MFS) PROFILE DOMAIN-CONTAINING PROTEIN-RELATED"/>
    <property type="match status" value="1"/>
</dbReference>
<keyword evidence="3 6" id="KW-1133">Transmembrane helix</keyword>
<feature type="transmembrane region" description="Helical" evidence="6">
    <location>
        <begin position="136"/>
        <end position="154"/>
    </location>
</feature>
<gene>
    <name evidence="7" type="ORF">BO80DRAFT_495314</name>
</gene>
<dbReference type="VEuPathDB" id="FungiDB:BO80DRAFT_495314"/>
<feature type="transmembrane region" description="Helical" evidence="6">
    <location>
        <begin position="213"/>
        <end position="231"/>
    </location>
</feature>
<dbReference type="STRING" id="1448316.A0A395GVP1"/>
<dbReference type="GO" id="GO:0005351">
    <property type="term" value="F:carbohydrate:proton symporter activity"/>
    <property type="evidence" value="ECO:0007669"/>
    <property type="project" value="TreeGrafter"/>
</dbReference>
<organism evidence="7 8">
    <name type="scientific">Aspergillus ibericus CBS 121593</name>
    <dbReference type="NCBI Taxonomy" id="1448316"/>
    <lineage>
        <taxon>Eukaryota</taxon>
        <taxon>Fungi</taxon>
        <taxon>Dikarya</taxon>
        <taxon>Ascomycota</taxon>
        <taxon>Pezizomycotina</taxon>
        <taxon>Eurotiomycetes</taxon>
        <taxon>Eurotiomycetidae</taxon>
        <taxon>Eurotiales</taxon>
        <taxon>Aspergillaceae</taxon>
        <taxon>Aspergillus</taxon>
        <taxon>Aspergillus subgen. Circumdati</taxon>
    </lineage>
</organism>
<feature type="transmembrane region" description="Helical" evidence="6">
    <location>
        <begin position="243"/>
        <end position="264"/>
    </location>
</feature>
<evidence type="ECO:0000256" key="5">
    <source>
        <dbReference type="SAM" id="MobiDB-lite"/>
    </source>
</evidence>
<dbReference type="AlphaFoldDB" id="A0A395GVP1"/>
<dbReference type="InterPro" id="IPR005828">
    <property type="entry name" value="MFS_sugar_transport-like"/>
</dbReference>
<name>A0A395GVP1_9EURO</name>
<dbReference type="InterPro" id="IPR036259">
    <property type="entry name" value="MFS_trans_sf"/>
</dbReference>
<feature type="compositionally biased region" description="Basic and acidic residues" evidence="5">
    <location>
        <begin position="297"/>
        <end position="319"/>
    </location>
</feature>
<dbReference type="Gene3D" id="1.20.1250.20">
    <property type="entry name" value="MFS general substrate transporter like domains"/>
    <property type="match status" value="2"/>
</dbReference>
<protein>
    <submittedName>
        <fullName evidence="7">MFS general substrate transporter</fullName>
    </submittedName>
</protein>
<dbReference type="Pfam" id="PF00083">
    <property type="entry name" value="Sugar_tr"/>
    <property type="match status" value="2"/>
</dbReference>
<dbReference type="OrthoDB" id="4505272at2759"/>